<dbReference type="SUPFAM" id="SSF52540">
    <property type="entry name" value="P-loop containing nucleoside triphosphate hydrolases"/>
    <property type="match status" value="1"/>
</dbReference>
<evidence type="ECO:0000256" key="5">
    <source>
        <dbReference type="ARBA" id="ARBA00032897"/>
    </source>
</evidence>
<dbReference type="Pfam" id="PF06414">
    <property type="entry name" value="Zeta_toxin"/>
    <property type="match status" value="1"/>
</dbReference>
<evidence type="ECO:0000259" key="7">
    <source>
        <dbReference type="Pfam" id="PF06414"/>
    </source>
</evidence>
<keyword evidence="9" id="KW-1185">Reference proteome</keyword>
<name>A0ABY4LA36_THEAE</name>
<feature type="domain" description="Zeta toxin" evidence="7">
    <location>
        <begin position="130"/>
        <end position="318"/>
    </location>
</feature>
<sequence length="382" mass="43641">MSTVALGDEGIRKPFVDGGTPRLASQERHHRNELERLLKTILGRHRSLWSRAATPAERRELLTQARPYQDELKDLVFLSPEDQQRILRDYPAVADSLVAEGRAPVSEVREPSDAELAEIFADHYRAKVTGEPRTTPRVFLFGGQQGSGKTEMQKDALRVLGRGAVSYDGDDNAEFHPDYEDLMRADDVNVQPLLAELTSPLHDMVLDHVTAHRYDTVASHPLQRLEWARLWVDRFRDAGYHVSVVYLAVHESTSLLATVDRFQTDWRERYGFGRWVEPESHDASYRLVPDTAHTLEAEGYVDSMRVISRDGRVLYENHLGPDGRMRDALGARRAIETERNRRRTSQEIADFAARLRRLRRTAPSWAQPVLVDAERRHRAVAA</sequence>
<proteinExistence type="inferred from homology"/>
<evidence type="ECO:0000313" key="9">
    <source>
        <dbReference type="Proteomes" id="UP000832041"/>
    </source>
</evidence>
<evidence type="ECO:0000256" key="2">
    <source>
        <dbReference type="ARBA" id="ARBA00011963"/>
    </source>
</evidence>
<dbReference type="RefSeq" id="WP_248591499.1">
    <property type="nucleotide sequence ID" value="NZ_BAABEB010000011.1"/>
</dbReference>
<comment type="catalytic activity">
    <reaction evidence="6">
        <text>UDP-N-acetyl-alpha-D-glucosamine + ATP = UDP-N-acetyl-alpha-D-glucosamine 3'-phosphate + ADP + H(+)</text>
        <dbReference type="Rhea" id="RHEA:32671"/>
        <dbReference type="ChEBI" id="CHEBI:15378"/>
        <dbReference type="ChEBI" id="CHEBI:30616"/>
        <dbReference type="ChEBI" id="CHEBI:57705"/>
        <dbReference type="ChEBI" id="CHEBI:64353"/>
        <dbReference type="ChEBI" id="CHEBI:456216"/>
        <dbReference type="EC" id="2.7.1.176"/>
    </reaction>
</comment>
<dbReference type="EMBL" id="CP051627">
    <property type="protein sequence ID" value="UPT22982.1"/>
    <property type="molecule type" value="Genomic_DNA"/>
</dbReference>
<reference evidence="8 9" key="1">
    <citation type="submission" date="2020-04" db="EMBL/GenBank/DDBJ databases">
        <title>Thermobifida alba genome sequencing and assembly.</title>
        <authorList>
            <person name="Luzics S."/>
            <person name="Horvath B."/>
            <person name="Nagy I."/>
            <person name="Toth A."/>
            <person name="Nagy I."/>
            <person name="Kukolya J."/>
        </authorList>
    </citation>
    <scope>NUCLEOTIDE SEQUENCE [LARGE SCALE GENOMIC DNA]</scope>
    <source>
        <strain evidence="8 9">DSM 43795</strain>
    </source>
</reference>
<keyword evidence="3" id="KW-0547">Nucleotide-binding</keyword>
<gene>
    <name evidence="8" type="ORF">FOF52_20220</name>
</gene>
<evidence type="ECO:0000256" key="3">
    <source>
        <dbReference type="ARBA" id="ARBA00022741"/>
    </source>
</evidence>
<accession>A0ABY4LA36</accession>
<evidence type="ECO:0000256" key="1">
    <source>
        <dbReference type="ARBA" id="ARBA00009104"/>
    </source>
</evidence>
<dbReference type="Gene3D" id="3.40.50.300">
    <property type="entry name" value="P-loop containing nucleotide triphosphate hydrolases"/>
    <property type="match status" value="1"/>
</dbReference>
<comment type="similarity">
    <text evidence="1">Belongs to the zeta toxin family.</text>
</comment>
<dbReference type="InterPro" id="IPR010488">
    <property type="entry name" value="Zeta_toxin_domain"/>
</dbReference>
<dbReference type="Proteomes" id="UP000832041">
    <property type="component" value="Chromosome"/>
</dbReference>
<evidence type="ECO:0000313" key="8">
    <source>
        <dbReference type="EMBL" id="UPT22982.1"/>
    </source>
</evidence>
<protein>
    <recommendedName>
        <fullName evidence="5">UDP-N-acetylglucosamine kinase</fullName>
        <ecNumber evidence="2">2.7.1.176</ecNumber>
    </recommendedName>
    <alternativeName>
        <fullName evidence="5">UDP-N-acetylglucosamine kinase</fullName>
    </alternativeName>
</protein>
<evidence type="ECO:0000256" key="6">
    <source>
        <dbReference type="ARBA" id="ARBA00048178"/>
    </source>
</evidence>
<evidence type="ECO:0000256" key="4">
    <source>
        <dbReference type="ARBA" id="ARBA00022840"/>
    </source>
</evidence>
<dbReference type="EC" id="2.7.1.176" evidence="2"/>
<organism evidence="8 9">
    <name type="scientific">Thermobifida alba</name>
    <name type="common">Thermomonospora alba</name>
    <dbReference type="NCBI Taxonomy" id="53522"/>
    <lineage>
        <taxon>Bacteria</taxon>
        <taxon>Bacillati</taxon>
        <taxon>Actinomycetota</taxon>
        <taxon>Actinomycetes</taxon>
        <taxon>Streptosporangiales</taxon>
        <taxon>Nocardiopsidaceae</taxon>
        <taxon>Thermobifida</taxon>
    </lineage>
</organism>
<dbReference type="InterPro" id="IPR027417">
    <property type="entry name" value="P-loop_NTPase"/>
</dbReference>
<keyword evidence="4" id="KW-0067">ATP-binding</keyword>